<organism evidence="8 9">
    <name type="scientific">Crossiella equi</name>
    <dbReference type="NCBI Taxonomy" id="130796"/>
    <lineage>
        <taxon>Bacteria</taxon>
        <taxon>Bacillati</taxon>
        <taxon>Actinomycetota</taxon>
        <taxon>Actinomycetes</taxon>
        <taxon>Pseudonocardiales</taxon>
        <taxon>Pseudonocardiaceae</taxon>
        <taxon>Crossiella</taxon>
    </lineage>
</organism>
<feature type="transmembrane region" description="Helical" evidence="7">
    <location>
        <begin position="188"/>
        <end position="221"/>
    </location>
</feature>
<evidence type="ECO:0000256" key="3">
    <source>
        <dbReference type="ARBA" id="ARBA00022475"/>
    </source>
</evidence>
<gene>
    <name evidence="8" type="ORF">JOF53_005789</name>
</gene>
<evidence type="ECO:0000256" key="2">
    <source>
        <dbReference type="ARBA" id="ARBA00007977"/>
    </source>
</evidence>
<feature type="transmembrane region" description="Helical" evidence="7">
    <location>
        <begin position="147"/>
        <end position="168"/>
    </location>
</feature>
<comment type="caution">
    <text evidence="8">The sequence shown here is derived from an EMBL/GenBank/DDBJ whole genome shotgun (WGS) entry which is preliminary data.</text>
</comment>
<proteinExistence type="inferred from homology"/>
<comment type="subcellular location">
    <subcellularLocation>
        <location evidence="1">Cell membrane</location>
        <topology evidence="1">Multi-pass membrane protein</topology>
    </subcellularLocation>
</comment>
<evidence type="ECO:0000256" key="7">
    <source>
        <dbReference type="SAM" id="Phobius"/>
    </source>
</evidence>
<dbReference type="Proteomes" id="UP001519363">
    <property type="component" value="Unassembled WGS sequence"/>
</dbReference>
<dbReference type="InterPro" id="IPR018383">
    <property type="entry name" value="UPF0324_pro"/>
</dbReference>
<evidence type="ECO:0000313" key="8">
    <source>
        <dbReference type="EMBL" id="MBP2476917.1"/>
    </source>
</evidence>
<dbReference type="PANTHER" id="PTHR30106">
    <property type="entry name" value="INNER MEMBRANE PROTEIN YEIH-RELATED"/>
    <property type="match status" value="1"/>
</dbReference>
<feature type="transmembrane region" description="Helical" evidence="7">
    <location>
        <begin position="43"/>
        <end position="62"/>
    </location>
</feature>
<feature type="transmembrane region" description="Helical" evidence="7">
    <location>
        <begin position="228"/>
        <end position="247"/>
    </location>
</feature>
<sequence>MNRSPALWPGLLLTAAAVLLALGVAALLPSVSALTTAVLLGVLVGNLGVLPPATAPGLAWAARRLVRAGVVLLGLQLAVADVLGLGWGVPLVVVATVAGTFLGTRWLGRRFGLSEGLSTLVATGFAVCGAAAVAAVEGVLERRDREVATAVALVTLFGSAWMLLLPVLATGLAERTWSAWAGASVHEVAQVLVAAPSGLVSLAVVVKLTRVVLLAPLVAFVGRRRGRWLPPVFVLGFLAMVVLRGTGVLPEPVLAAAKLAATVLMAAALFALGTTVRVRELLATGPRALLLGLCSTVLVAVLSLAGLVLVGW</sequence>
<dbReference type="PANTHER" id="PTHR30106:SF2">
    <property type="entry name" value="UPF0324 INNER MEMBRANE PROTEIN YEIH"/>
    <property type="match status" value="1"/>
</dbReference>
<evidence type="ECO:0000256" key="6">
    <source>
        <dbReference type="ARBA" id="ARBA00023136"/>
    </source>
</evidence>
<keyword evidence="4 7" id="KW-0812">Transmembrane</keyword>
<evidence type="ECO:0000256" key="1">
    <source>
        <dbReference type="ARBA" id="ARBA00004651"/>
    </source>
</evidence>
<evidence type="ECO:0000256" key="4">
    <source>
        <dbReference type="ARBA" id="ARBA00022692"/>
    </source>
</evidence>
<keyword evidence="3" id="KW-1003">Cell membrane</keyword>
<comment type="similarity">
    <text evidence="2">Belongs to the UPF0324 family.</text>
</comment>
<feature type="transmembrane region" description="Helical" evidence="7">
    <location>
        <begin position="288"/>
        <end position="310"/>
    </location>
</feature>
<feature type="transmembrane region" description="Helical" evidence="7">
    <location>
        <begin position="253"/>
        <end position="276"/>
    </location>
</feature>
<keyword evidence="9" id="KW-1185">Reference proteome</keyword>
<dbReference type="EMBL" id="JAGIOO010000001">
    <property type="protein sequence ID" value="MBP2476917.1"/>
    <property type="molecule type" value="Genomic_DNA"/>
</dbReference>
<keyword evidence="5 7" id="KW-1133">Transmembrane helix</keyword>
<feature type="transmembrane region" description="Helical" evidence="7">
    <location>
        <begin position="69"/>
        <end position="97"/>
    </location>
</feature>
<evidence type="ECO:0000313" key="9">
    <source>
        <dbReference type="Proteomes" id="UP001519363"/>
    </source>
</evidence>
<protein>
    <submittedName>
        <fullName evidence="8">Integral membrane protein (TIGR00698 family)</fullName>
    </submittedName>
</protein>
<reference evidence="8 9" key="1">
    <citation type="submission" date="2021-03" db="EMBL/GenBank/DDBJ databases">
        <title>Sequencing the genomes of 1000 actinobacteria strains.</title>
        <authorList>
            <person name="Klenk H.-P."/>
        </authorList>
    </citation>
    <scope>NUCLEOTIDE SEQUENCE [LARGE SCALE GENOMIC DNA]</scope>
    <source>
        <strain evidence="8 9">DSM 44580</strain>
    </source>
</reference>
<name>A0ABS5AK15_9PSEU</name>
<evidence type="ECO:0000256" key="5">
    <source>
        <dbReference type="ARBA" id="ARBA00022989"/>
    </source>
</evidence>
<feature type="transmembrane region" description="Helical" evidence="7">
    <location>
        <begin position="117"/>
        <end position="140"/>
    </location>
</feature>
<accession>A0ABS5AK15</accession>
<dbReference type="Pfam" id="PF03601">
    <property type="entry name" value="Cons_hypoth698"/>
    <property type="match status" value="1"/>
</dbReference>
<keyword evidence="6 7" id="KW-0472">Membrane</keyword>